<sequence length="208" mass="23091">SELRATDVDDNGWCLVDTLMDPFFRQCQQCNLTPGLGGSLHPGSGVPKELRDQMIECDETFNSLRVKGSPGWDRKKRKPESDEKDSDAHIELQPDLEVEKKEAVTRQAAHEMSKGMKNLLATLAPRLKLPRCPWRMPKSSPSSVGLEETVPVAQASVATRRPAKRGTRVCYGEPCLIIVGMCMFDRRDIAALPPQKRVLCSENTSTAT</sequence>
<proteinExistence type="predicted"/>
<name>A0ABS8V1Q1_DATST</name>
<keyword evidence="3" id="KW-1185">Reference proteome</keyword>
<evidence type="ECO:0000313" key="2">
    <source>
        <dbReference type="EMBL" id="MCD9640315.1"/>
    </source>
</evidence>
<evidence type="ECO:0000313" key="3">
    <source>
        <dbReference type="Proteomes" id="UP000823775"/>
    </source>
</evidence>
<reference evidence="2 3" key="1">
    <citation type="journal article" date="2021" name="BMC Genomics">
        <title>Datura genome reveals duplications of psychoactive alkaloid biosynthetic genes and high mutation rate following tissue culture.</title>
        <authorList>
            <person name="Rajewski A."/>
            <person name="Carter-House D."/>
            <person name="Stajich J."/>
            <person name="Litt A."/>
        </authorList>
    </citation>
    <scope>NUCLEOTIDE SEQUENCE [LARGE SCALE GENOMIC DNA]</scope>
    <source>
        <strain evidence="2">AR-01</strain>
    </source>
</reference>
<accession>A0ABS8V1Q1</accession>
<evidence type="ECO:0000256" key="1">
    <source>
        <dbReference type="SAM" id="MobiDB-lite"/>
    </source>
</evidence>
<dbReference type="EMBL" id="JACEIK010003100">
    <property type="protein sequence ID" value="MCD9640315.1"/>
    <property type="molecule type" value="Genomic_DNA"/>
</dbReference>
<feature type="non-terminal residue" evidence="2">
    <location>
        <position position="1"/>
    </location>
</feature>
<gene>
    <name evidence="2" type="ORF">HAX54_025590</name>
</gene>
<dbReference type="Proteomes" id="UP000823775">
    <property type="component" value="Unassembled WGS sequence"/>
</dbReference>
<organism evidence="2 3">
    <name type="scientific">Datura stramonium</name>
    <name type="common">Jimsonweed</name>
    <name type="synonym">Common thornapple</name>
    <dbReference type="NCBI Taxonomy" id="4076"/>
    <lineage>
        <taxon>Eukaryota</taxon>
        <taxon>Viridiplantae</taxon>
        <taxon>Streptophyta</taxon>
        <taxon>Embryophyta</taxon>
        <taxon>Tracheophyta</taxon>
        <taxon>Spermatophyta</taxon>
        <taxon>Magnoliopsida</taxon>
        <taxon>eudicotyledons</taxon>
        <taxon>Gunneridae</taxon>
        <taxon>Pentapetalae</taxon>
        <taxon>asterids</taxon>
        <taxon>lamiids</taxon>
        <taxon>Solanales</taxon>
        <taxon>Solanaceae</taxon>
        <taxon>Solanoideae</taxon>
        <taxon>Datureae</taxon>
        <taxon>Datura</taxon>
    </lineage>
</organism>
<comment type="caution">
    <text evidence="2">The sequence shown here is derived from an EMBL/GenBank/DDBJ whole genome shotgun (WGS) entry which is preliminary data.</text>
</comment>
<protein>
    <submittedName>
        <fullName evidence="2">Uncharacterized protein</fullName>
    </submittedName>
</protein>
<feature type="region of interest" description="Disordered" evidence="1">
    <location>
        <begin position="66"/>
        <end position="91"/>
    </location>
</feature>